<evidence type="ECO:0000256" key="18">
    <source>
        <dbReference type="ARBA" id="ARBA00023170"/>
    </source>
</evidence>
<comment type="similarity">
    <text evidence="3">Belongs to the protein kinase superfamily. Ser/Thr protein kinase family.</text>
</comment>
<keyword evidence="5" id="KW-1003">Cell membrane</keyword>
<dbReference type="PROSITE" id="PS00108">
    <property type="entry name" value="PROTEIN_KINASE_ST"/>
    <property type="match status" value="1"/>
</dbReference>
<dbReference type="PROSITE" id="PS00107">
    <property type="entry name" value="PROTEIN_KINASE_ATP"/>
    <property type="match status" value="1"/>
</dbReference>
<evidence type="ECO:0000256" key="13">
    <source>
        <dbReference type="ARBA" id="ARBA00022741"/>
    </source>
</evidence>
<dbReference type="PANTHER" id="PTHR27008:SF592">
    <property type="entry name" value="LEUCINE-RICH REPEAT RECEPTOR-LIKE PROTEIN KINASE FAMILY PROTEIN-RELATED"/>
    <property type="match status" value="1"/>
</dbReference>
<dbReference type="SMART" id="SM00369">
    <property type="entry name" value="LRR_TYP"/>
    <property type="match status" value="9"/>
</dbReference>
<dbReference type="InterPro" id="IPR013210">
    <property type="entry name" value="LRR_N_plant-typ"/>
</dbReference>
<comment type="catalytic activity">
    <reaction evidence="21">
        <text>L-seryl-[protein] + ATP = O-phospho-L-seryl-[protein] + ADP + H(+)</text>
        <dbReference type="Rhea" id="RHEA:17989"/>
        <dbReference type="Rhea" id="RHEA-COMP:9863"/>
        <dbReference type="Rhea" id="RHEA-COMP:11604"/>
        <dbReference type="ChEBI" id="CHEBI:15378"/>
        <dbReference type="ChEBI" id="CHEBI:29999"/>
        <dbReference type="ChEBI" id="CHEBI:30616"/>
        <dbReference type="ChEBI" id="CHEBI:83421"/>
        <dbReference type="ChEBI" id="CHEBI:456216"/>
        <dbReference type="EC" id="2.7.11.1"/>
    </reaction>
</comment>
<dbReference type="FunFam" id="3.30.200.20:FF:000432">
    <property type="entry name" value="LRR receptor-like serine/threonine-protein kinase EFR"/>
    <property type="match status" value="1"/>
</dbReference>
<dbReference type="Pfam" id="PF00560">
    <property type="entry name" value="LRR_1"/>
    <property type="match status" value="5"/>
</dbReference>
<evidence type="ECO:0000256" key="19">
    <source>
        <dbReference type="ARBA" id="ARBA00023180"/>
    </source>
</evidence>
<dbReference type="FunFam" id="3.80.10.10:FF:000101">
    <property type="entry name" value="LRR receptor-like serine/threonine-protein kinase ERECTA"/>
    <property type="match status" value="1"/>
</dbReference>
<dbReference type="PROSITE" id="PS50011">
    <property type="entry name" value="PROTEIN_KINASE_DOM"/>
    <property type="match status" value="1"/>
</dbReference>
<dbReference type="InterPro" id="IPR008271">
    <property type="entry name" value="Ser/Thr_kinase_AS"/>
</dbReference>
<feature type="signal peptide" evidence="23">
    <location>
        <begin position="1"/>
        <end position="27"/>
    </location>
</feature>
<evidence type="ECO:0000256" key="6">
    <source>
        <dbReference type="ARBA" id="ARBA00022527"/>
    </source>
</evidence>
<dbReference type="SUPFAM" id="SSF56112">
    <property type="entry name" value="Protein kinase-like (PK-like)"/>
    <property type="match status" value="1"/>
</dbReference>
<dbReference type="GO" id="GO:0005886">
    <property type="term" value="C:plasma membrane"/>
    <property type="evidence" value="ECO:0007669"/>
    <property type="project" value="UniProtKB-SubCell"/>
</dbReference>
<organism evidence="25 26">
    <name type="scientific">Senna tora</name>
    <dbReference type="NCBI Taxonomy" id="362788"/>
    <lineage>
        <taxon>Eukaryota</taxon>
        <taxon>Viridiplantae</taxon>
        <taxon>Streptophyta</taxon>
        <taxon>Embryophyta</taxon>
        <taxon>Tracheophyta</taxon>
        <taxon>Spermatophyta</taxon>
        <taxon>Magnoliopsida</taxon>
        <taxon>eudicotyledons</taxon>
        <taxon>Gunneridae</taxon>
        <taxon>Pentapetalae</taxon>
        <taxon>rosids</taxon>
        <taxon>fabids</taxon>
        <taxon>Fabales</taxon>
        <taxon>Fabaceae</taxon>
        <taxon>Caesalpinioideae</taxon>
        <taxon>Cassia clade</taxon>
        <taxon>Senna</taxon>
    </lineage>
</organism>
<keyword evidence="6" id="KW-0723">Serine/threonine-protein kinase</keyword>
<evidence type="ECO:0000256" key="21">
    <source>
        <dbReference type="ARBA" id="ARBA00048679"/>
    </source>
</evidence>
<evidence type="ECO:0000256" key="8">
    <source>
        <dbReference type="ARBA" id="ARBA00022614"/>
    </source>
</evidence>
<evidence type="ECO:0000256" key="7">
    <source>
        <dbReference type="ARBA" id="ARBA00022553"/>
    </source>
</evidence>
<dbReference type="GO" id="GO:0005524">
    <property type="term" value="F:ATP binding"/>
    <property type="evidence" value="ECO:0007669"/>
    <property type="project" value="UniProtKB-UniRule"/>
</dbReference>
<dbReference type="InterPro" id="IPR003591">
    <property type="entry name" value="Leu-rich_rpt_typical-subtyp"/>
</dbReference>
<dbReference type="EC" id="2.7.11.1" evidence="4"/>
<dbReference type="PRINTS" id="PR00019">
    <property type="entry name" value="LEURICHRPT"/>
</dbReference>
<dbReference type="Gene3D" id="1.10.510.10">
    <property type="entry name" value="Transferase(Phosphotransferase) domain 1"/>
    <property type="match status" value="1"/>
</dbReference>
<dbReference type="SUPFAM" id="SSF52058">
    <property type="entry name" value="L domain-like"/>
    <property type="match status" value="2"/>
</dbReference>
<evidence type="ECO:0000256" key="2">
    <source>
        <dbReference type="ARBA" id="ARBA00004479"/>
    </source>
</evidence>
<dbReference type="InterPro" id="IPR000719">
    <property type="entry name" value="Prot_kinase_dom"/>
</dbReference>
<dbReference type="EMBL" id="JAAIUW010000006">
    <property type="protein sequence ID" value="KAF7829119.1"/>
    <property type="molecule type" value="Genomic_DNA"/>
</dbReference>
<evidence type="ECO:0000256" key="5">
    <source>
        <dbReference type="ARBA" id="ARBA00022475"/>
    </source>
</evidence>
<dbReference type="AlphaFoldDB" id="A0A834TWC6"/>
<feature type="binding site" evidence="22">
    <location>
        <position position="689"/>
    </location>
    <ligand>
        <name>ATP</name>
        <dbReference type="ChEBI" id="CHEBI:30616"/>
    </ligand>
</feature>
<dbReference type="InterPro" id="IPR017441">
    <property type="entry name" value="Protein_kinase_ATP_BS"/>
</dbReference>
<comment type="caution">
    <text evidence="25">The sequence shown here is derived from an EMBL/GenBank/DDBJ whole genome shotgun (WGS) entry which is preliminary data.</text>
</comment>
<evidence type="ECO:0000256" key="14">
    <source>
        <dbReference type="ARBA" id="ARBA00022777"/>
    </source>
</evidence>
<dbReference type="GO" id="GO:0004674">
    <property type="term" value="F:protein serine/threonine kinase activity"/>
    <property type="evidence" value="ECO:0007669"/>
    <property type="project" value="UniProtKB-KW"/>
</dbReference>
<dbReference type="InterPro" id="IPR001611">
    <property type="entry name" value="Leu-rich_rpt"/>
</dbReference>
<keyword evidence="17" id="KW-0472">Membrane</keyword>
<evidence type="ECO:0000256" key="9">
    <source>
        <dbReference type="ARBA" id="ARBA00022679"/>
    </source>
</evidence>
<keyword evidence="15 22" id="KW-0067">ATP-binding</keyword>
<keyword evidence="26" id="KW-1185">Reference proteome</keyword>
<keyword evidence="11 23" id="KW-0732">Signal</keyword>
<evidence type="ECO:0000256" key="23">
    <source>
        <dbReference type="SAM" id="SignalP"/>
    </source>
</evidence>
<evidence type="ECO:0000259" key="24">
    <source>
        <dbReference type="PROSITE" id="PS50011"/>
    </source>
</evidence>
<evidence type="ECO:0000256" key="1">
    <source>
        <dbReference type="ARBA" id="ARBA00004162"/>
    </source>
</evidence>
<keyword evidence="7" id="KW-0597">Phosphoprotein</keyword>
<evidence type="ECO:0000256" key="20">
    <source>
        <dbReference type="ARBA" id="ARBA00047899"/>
    </source>
</evidence>
<dbReference type="Pfam" id="PF08263">
    <property type="entry name" value="LRRNT_2"/>
    <property type="match status" value="1"/>
</dbReference>
<evidence type="ECO:0000256" key="4">
    <source>
        <dbReference type="ARBA" id="ARBA00012513"/>
    </source>
</evidence>
<evidence type="ECO:0000313" key="25">
    <source>
        <dbReference type="EMBL" id="KAF7829119.1"/>
    </source>
</evidence>
<keyword evidence="10" id="KW-0812">Transmembrane</keyword>
<proteinExistence type="inferred from homology"/>
<feature type="chain" id="PRO_5032406427" description="non-specific serine/threonine protein kinase" evidence="23">
    <location>
        <begin position="28"/>
        <end position="977"/>
    </location>
</feature>
<dbReference type="InterPro" id="IPR051809">
    <property type="entry name" value="Plant_receptor-like_S/T_kinase"/>
</dbReference>
<dbReference type="Pfam" id="PF07714">
    <property type="entry name" value="PK_Tyr_Ser-Thr"/>
    <property type="match status" value="1"/>
</dbReference>
<dbReference type="Pfam" id="PF23598">
    <property type="entry name" value="LRR_14"/>
    <property type="match status" value="1"/>
</dbReference>
<dbReference type="Gene3D" id="3.80.10.10">
    <property type="entry name" value="Ribonuclease Inhibitor"/>
    <property type="match status" value="5"/>
</dbReference>
<evidence type="ECO:0000256" key="16">
    <source>
        <dbReference type="ARBA" id="ARBA00022989"/>
    </source>
</evidence>
<dbReference type="Proteomes" id="UP000634136">
    <property type="component" value="Unassembled WGS sequence"/>
</dbReference>
<accession>A0A834TWC6</accession>
<keyword evidence="12" id="KW-0677">Repeat</keyword>
<dbReference type="FunFam" id="1.10.510.10:FF:000358">
    <property type="entry name" value="Putative leucine-rich repeat receptor-like serine/threonine-protein kinase"/>
    <property type="match status" value="1"/>
</dbReference>
<comment type="catalytic activity">
    <reaction evidence="20">
        <text>L-threonyl-[protein] + ATP = O-phospho-L-threonyl-[protein] + ADP + H(+)</text>
        <dbReference type="Rhea" id="RHEA:46608"/>
        <dbReference type="Rhea" id="RHEA-COMP:11060"/>
        <dbReference type="Rhea" id="RHEA-COMP:11605"/>
        <dbReference type="ChEBI" id="CHEBI:15378"/>
        <dbReference type="ChEBI" id="CHEBI:30013"/>
        <dbReference type="ChEBI" id="CHEBI:30616"/>
        <dbReference type="ChEBI" id="CHEBI:61977"/>
        <dbReference type="ChEBI" id="CHEBI:456216"/>
        <dbReference type="EC" id="2.7.11.1"/>
    </reaction>
</comment>
<dbReference type="CDD" id="cd14066">
    <property type="entry name" value="STKc_IRAK"/>
    <property type="match status" value="1"/>
</dbReference>
<dbReference type="Gene3D" id="3.30.200.20">
    <property type="entry name" value="Phosphorylase Kinase, domain 1"/>
    <property type="match status" value="1"/>
</dbReference>
<dbReference type="InterPro" id="IPR055414">
    <property type="entry name" value="LRR_R13L4/SHOC2-like"/>
</dbReference>
<keyword evidence="8" id="KW-0433">Leucine-rich repeat</keyword>
<protein>
    <recommendedName>
        <fullName evidence="4">non-specific serine/threonine protein kinase</fullName>
        <ecNumber evidence="4">2.7.11.1</ecNumber>
    </recommendedName>
</protein>
<keyword evidence="19" id="KW-0325">Glycoprotein</keyword>
<evidence type="ECO:0000256" key="22">
    <source>
        <dbReference type="PROSITE-ProRule" id="PRU10141"/>
    </source>
</evidence>
<dbReference type="SMART" id="SM00365">
    <property type="entry name" value="LRR_SD22"/>
    <property type="match status" value="5"/>
</dbReference>
<evidence type="ECO:0000256" key="3">
    <source>
        <dbReference type="ARBA" id="ARBA00008684"/>
    </source>
</evidence>
<dbReference type="InterPro" id="IPR032675">
    <property type="entry name" value="LRR_dom_sf"/>
</dbReference>
<gene>
    <name evidence="25" type="ORF">G2W53_020283</name>
</gene>
<evidence type="ECO:0000256" key="12">
    <source>
        <dbReference type="ARBA" id="ARBA00022737"/>
    </source>
</evidence>
<evidence type="ECO:0000313" key="26">
    <source>
        <dbReference type="Proteomes" id="UP000634136"/>
    </source>
</evidence>
<sequence length="977" mass="107157">MKLSSYSCAFWCICLHMVLLSSPNLLCFQPKITANALGNDTDQSALFRFKEAVEYDPFDILTSWNSSTHFCIWQGITCSLKHQRVTALNLQGYNLRGIIPPDIGNLTFLRYINLQNNSFYGEIPHEIGRLFRLQQLYLTNNTLMGQIPTNLSGCAELRTLSLTGNKLVGKIPMELGFLTKLEQLYIAVNNLTGEIPASIGNLSSLTVLSLGINNLEGSVPQEIGLLKNLTHLSIASNKLFGMLPSSLFNMSSLTFFSAGANQLNGSLPPNMFLTLPNLQQFGIGMNIISGNLKNLWSLAMEYNNLGSGSDNDLDFLTSLTNCTNLQVLDLNLNNFGGSLPTSIANLSSQLSQFYIGGNQIFGTIPSGLENLINLIALDFEFNHLTGSIPASFGKFQKMQSLTLNVNKLSGEIPLSIGNLSLLFQLDLSQNMLEGSIPPSIGNCQNLQYLDLSHNNLSGAIPTEVIGLPSLSLLLNLSQNSLNGNLPIEVGNLKSISKLDVSRNTLSGQIPGTIGQCISLEYLNLLGNSFQGTIPSSLASLKGLQYLDLSQNNLSGSIPQGLKDISVLEYLNVSFNELDGEVPTEGVFGNASAISLEGNSELCGGITVLHLPPCPVEVVMKRAIYWKRKINRRRSSTLFTMDQNQLSKVSYQTLHKATNGFSPNNMIGSGAFGFVYKGTVESEGRVVAIKVLNLQKKGAHKSFIAECNALRNIRHRNLVKILTCCSSMDYNGNEFKALVFEYMENGSLEKWLHPESESGDQLRTLDLLQRLNVIIDVSSALKYLHYENEQKIVHCDLKPSNVLLDNDMVAHVSDFGLARLLWTINGISRDQTSTVGIKGTIGYAPPEYGTGGEVSTQGDVYSFGILVLEILIGRRPTNEMFIDGLNLHNYVKNALPDKVLQIVDPVLLSKEIKQAVSAAEEENHKNEKKLMSEMHVEKCLVDLFSIGLACSAESPKERINMRDVARELDLIRSAFLAG</sequence>
<evidence type="ECO:0000256" key="17">
    <source>
        <dbReference type="ARBA" id="ARBA00023136"/>
    </source>
</evidence>
<dbReference type="Pfam" id="PF13855">
    <property type="entry name" value="LRR_8"/>
    <property type="match status" value="1"/>
</dbReference>
<keyword evidence="18 25" id="KW-0675">Receptor</keyword>
<evidence type="ECO:0000256" key="10">
    <source>
        <dbReference type="ARBA" id="ARBA00022692"/>
    </source>
</evidence>
<evidence type="ECO:0000256" key="11">
    <source>
        <dbReference type="ARBA" id="ARBA00022729"/>
    </source>
</evidence>
<feature type="domain" description="Protein kinase" evidence="24">
    <location>
        <begin position="660"/>
        <end position="975"/>
    </location>
</feature>
<dbReference type="InterPro" id="IPR011009">
    <property type="entry name" value="Kinase-like_dom_sf"/>
</dbReference>
<keyword evidence="14 25" id="KW-0418">Kinase</keyword>
<comment type="subcellular location">
    <subcellularLocation>
        <location evidence="1">Cell membrane</location>
        <topology evidence="1">Single-pass membrane protein</topology>
    </subcellularLocation>
    <subcellularLocation>
        <location evidence="2">Membrane</location>
        <topology evidence="2">Single-pass type I membrane protein</topology>
    </subcellularLocation>
</comment>
<name>A0A834TWC6_9FABA</name>
<keyword evidence="13 22" id="KW-0547">Nucleotide-binding</keyword>
<reference evidence="25" key="1">
    <citation type="submission" date="2020-09" db="EMBL/GenBank/DDBJ databases">
        <title>Genome-Enabled Discovery of Anthraquinone Biosynthesis in Senna tora.</title>
        <authorList>
            <person name="Kang S.-H."/>
            <person name="Pandey R.P."/>
            <person name="Lee C.-M."/>
            <person name="Sim J.-S."/>
            <person name="Jeong J.-T."/>
            <person name="Choi B.-S."/>
            <person name="Jung M."/>
            <person name="Ginzburg D."/>
            <person name="Zhao K."/>
            <person name="Won S.Y."/>
            <person name="Oh T.-J."/>
            <person name="Yu Y."/>
            <person name="Kim N.-H."/>
            <person name="Lee O.R."/>
            <person name="Lee T.-H."/>
            <person name="Bashyal P."/>
            <person name="Kim T.-S."/>
            <person name="Lee W.-H."/>
            <person name="Kawkins C."/>
            <person name="Kim C.-K."/>
            <person name="Kim J.S."/>
            <person name="Ahn B.O."/>
            <person name="Rhee S.Y."/>
            <person name="Sohng J.K."/>
        </authorList>
    </citation>
    <scope>NUCLEOTIDE SEQUENCE</scope>
    <source>
        <tissue evidence="25">Leaf</tissue>
    </source>
</reference>
<keyword evidence="9" id="KW-0808">Transferase</keyword>
<dbReference type="FunFam" id="3.80.10.10:FF:000288">
    <property type="entry name" value="LRR receptor-like serine/threonine-protein kinase EFR"/>
    <property type="match status" value="1"/>
</dbReference>
<evidence type="ECO:0000256" key="15">
    <source>
        <dbReference type="ARBA" id="ARBA00022840"/>
    </source>
</evidence>
<dbReference type="InterPro" id="IPR001245">
    <property type="entry name" value="Ser-Thr/Tyr_kinase_cat_dom"/>
</dbReference>
<dbReference type="OrthoDB" id="676979at2759"/>
<keyword evidence="16" id="KW-1133">Transmembrane helix</keyword>
<dbReference type="PANTHER" id="PTHR27008">
    <property type="entry name" value="OS04G0122200 PROTEIN"/>
    <property type="match status" value="1"/>
</dbReference>
<dbReference type="SMART" id="SM00220">
    <property type="entry name" value="S_TKc"/>
    <property type="match status" value="1"/>
</dbReference>
<dbReference type="FunFam" id="3.80.10.10:FF:000041">
    <property type="entry name" value="LRR receptor-like serine/threonine-protein kinase ERECTA"/>
    <property type="match status" value="1"/>
</dbReference>